<dbReference type="Gene3D" id="3.40.50.620">
    <property type="entry name" value="HUPs"/>
    <property type="match status" value="1"/>
</dbReference>
<dbReference type="PATRIC" id="fig|1423727.3.peg.1778"/>
<dbReference type="STRING" id="1423727.FC34_GL001753"/>
<feature type="transmembrane region" description="Helical" evidence="1">
    <location>
        <begin position="6"/>
        <end position="23"/>
    </location>
</feature>
<feature type="transmembrane region" description="Helical" evidence="1">
    <location>
        <begin position="99"/>
        <end position="118"/>
    </location>
</feature>
<keyword evidence="4" id="KW-1185">Reference proteome</keyword>
<feature type="domain" description="DUF218" evidence="2">
    <location>
        <begin position="169"/>
        <end position="319"/>
    </location>
</feature>
<feature type="transmembrane region" description="Helical" evidence="1">
    <location>
        <begin position="58"/>
        <end position="87"/>
    </location>
</feature>
<dbReference type="CDD" id="cd06259">
    <property type="entry name" value="YdcF-like"/>
    <property type="match status" value="1"/>
</dbReference>
<dbReference type="Proteomes" id="UP000051672">
    <property type="component" value="Unassembled WGS sequence"/>
</dbReference>
<feature type="transmembrane region" description="Helical" evidence="1">
    <location>
        <begin position="35"/>
        <end position="52"/>
    </location>
</feature>
<reference evidence="3 4" key="1">
    <citation type="journal article" date="2015" name="Genome Announc.">
        <title>Expanding the biotechnology potential of lactobacilli through comparative genomics of 213 strains and associated genera.</title>
        <authorList>
            <person name="Sun Z."/>
            <person name="Harris H.M."/>
            <person name="McCann A."/>
            <person name="Guo C."/>
            <person name="Argimon S."/>
            <person name="Zhang W."/>
            <person name="Yang X."/>
            <person name="Jeffery I.B."/>
            <person name="Cooney J.C."/>
            <person name="Kagawa T.F."/>
            <person name="Liu W."/>
            <person name="Song Y."/>
            <person name="Salvetti E."/>
            <person name="Wrobel A."/>
            <person name="Rasinkangas P."/>
            <person name="Parkhill J."/>
            <person name="Rea M.C."/>
            <person name="O'Sullivan O."/>
            <person name="Ritari J."/>
            <person name="Douillard F.P."/>
            <person name="Paul Ross R."/>
            <person name="Yang R."/>
            <person name="Briner A.E."/>
            <person name="Felis G.E."/>
            <person name="de Vos W.M."/>
            <person name="Barrangou R."/>
            <person name="Klaenhammer T.R."/>
            <person name="Caufield P.W."/>
            <person name="Cui Y."/>
            <person name="Zhang H."/>
            <person name="O'Toole P.W."/>
        </authorList>
    </citation>
    <scope>NUCLEOTIDE SEQUENCE [LARGE SCALE GENOMIC DNA]</scope>
    <source>
        <strain evidence="3 4">DSM 23927</strain>
    </source>
</reference>
<dbReference type="GO" id="GO:0043164">
    <property type="term" value="P:Gram-negative-bacterium-type cell wall biogenesis"/>
    <property type="evidence" value="ECO:0007669"/>
    <property type="project" value="TreeGrafter"/>
</dbReference>
<keyword evidence="1" id="KW-0812">Transmembrane</keyword>
<feature type="transmembrane region" description="Helical" evidence="1">
    <location>
        <begin position="329"/>
        <end position="346"/>
    </location>
</feature>
<dbReference type="AlphaFoldDB" id="A0A0R2AX52"/>
<dbReference type="GO" id="GO:0005886">
    <property type="term" value="C:plasma membrane"/>
    <property type="evidence" value="ECO:0007669"/>
    <property type="project" value="TreeGrafter"/>
</dbReference>
<proteinExistence type="predicted"/>
<evidence type="ECO:0000259" key="2">
    <source>
        <dbReference type="Pfam" id="PF02698"/>
    </source>
</evidence>
<evidence type="ECO:0000313" key="4">
    <source>
        <dbReference type="Proteomes" id="UP000051672"/>
    </source>
</evidence>
<keyword evidence="1" id="KW-1133">Transmembrane helix</keyword>
<dbReference type="PANTHER" id="PTHR30336">
    <property type="entry name" value="INNER MEMBRANE PROTEIN, PROBABLE PERMEASE"/>
    <property type="match status" value="1"/>
</dbReference>
<keyword evidence="1" id="KW-0472">Membrane</keyword>
<evidence type="ECO:0000313" key="3">
    <source>
        <dbReference type="EMBL" id="KRM71274.1"/>
    </source>
</evidence>
<dbReference type="EMBL" id="AYZQ01000005">
    <property type="protein sequence ID" value="KRM71274.1"/>
    <property type="molecule type" value="Genomic_DNA"/>
</dbReference>
<dbReference type="RefSeq" id="WP_057895034.1">
    <property type="nucleotide sequence ID" value="NZ_AYZQ01000005.1"/>
</dbReference>
<dbReference type="InterPro" id="IPR014729">
    <property type="entry name" value="Rossmann-like_a/b/a_fold"/>
</dbReference>
<evidence type="ECO:0000256" key="1">
    <source>
        <dbReference type="SAM" id="Phobius"/>
    </source>
</evidence>
<name>A0A0R2AX52_9LACO</name>
<dbReference type="InterPro" id="IPR003848">
    <property type="entry name" value="DUF218"/>
</dbReference>
<dbReference type="Pfam" id="PF02698">
    <property type="entry name" value="DUF218"/>
    <property type="match status" value="1"/>
</dbReference>
<gene>
    <name evidence="3" type="ORF">FC34_GL001753</name>
</gene>
<accession>A0A0R2AX52</accession>
<organism evidence="3 4">
    <name type="scientific">Lacticaseibacillus brantae DSM 23927</name>
    <dbReference type="NCBI Taxonomy" id="1423727"/>
    <lineage>
        <taxon>Bacteria</taxon>
        <taxon>Bacillati</taxon>
        <taxon>Bacillota</taxon>
        <taxon>Bacilli</taxon>
        <taxon>Lactobacillales</taxon>
        <taxon>Lactobacillaceae</taxon>
        <taxon>Lacticaseibacillus</taxon>
    </lineage>
</organism>
<feature type="transmembrane region" description="Helical" evidence="1">
    <location>
        <begin position="130"/>
        <end position="159"/>
    </location>
</feature>
<protein>
    <recommendedName>
        <fullName evidence="2">DUF218 domain-containing protein</fullName>
    </recommendedName>
</protein>
<dbReference type="InterPro" id="IPR051599">
    <property type="entry name" value="Cell_Envelope_Assoc"/>
</dbReference>
<sequence>MDAINWGIATVPTFFLVLFLTSYRLEPRRLINGWLFNFFLVTFLAALAFFILRSQNMLLIAVTGTLFIIFVLLIVVFFALHLLWLIWNAIVVWRKESHSLGNMLTLLIALALLALEILSSVVPRFLPGPIYNALGVFIFLSGFYILVTLYNFLTILIIYNLRWPNYHQDFLIVLGAGLLHGDQVSPLLAARINAGIKFFFKQVSKGRPAPVMIFSGGQGGDEAIPEGLAMQRYAIAHGVPVDHTLVEDQSKTTFENMKFSAALMQQHHSGPYKATFFTNNYHLFRAGIYARLAHTPANGIGAATSFYFLPNAVIREYLALVLMYKRRHAVVLIGITLISLLFLLAGW</sequence>
<dbReference type="GO" id="GO:0000270">
    <property type="term" value="P:peptidoglycan metabolic process"/>
    <property type="evidence" value="ECO:0007669"/>
    <property type="project" value="TreeGrafter"/>
</dbReference>
<comment type="caution">
    <text evidence="3">The sequence shown here is derived from an EMBL/GenBank/DDBJ whole genome shotgun (WGS) entry which is preliminary data.</text>
</comment>
<dbReference type="OrthoDB" id="9782395at2"/>
<dbReference type="PANTHER" id="PTHR30336:SF18">
    <property type="entry name" value="MEMBRANE PROTEIN"/>
    <property type="match status" value="1"/>
</dbReference>